<evidence type="ECO:0000259" key="4">
    <source>
        <dbReference type="Pfam" id="PF01826"/>
    </source>
</evidence>
<dbReference type="AlphaFoldDB" id="A0A1W7R985"/>
<dbReference type="InterPro" id="IPR051368">
    <property type="entry name" value="SerProtInhib-TIL_Domain"/>
</dbReference>
<dbReference type="Gene3D" id="2.10.25.10">
    <property type="entry name" value="Laminin"/>
    <property type="match status" value="1"/>
</dbReference>
<dbReference type="PANTHER" id="PTHR23259">
    <property type="entry name" value="RIDDLE"/>
    <property type="match status" value="1"/>
</dbReference>
<keyword evidence="2" id="KW-1015">Disulfide bond</keyword>
<dbReference type="InterPro" id="IPR002919">
    <property type="entry name" value="TIL_dom"/>
</dbReference>
<dbReference type="EMBL" id="GFAH01000676">
    <property type="protein sequence ID" value="JAV47713.1"/>
    <property type="molecule type" value="Transcribed_RNA"/>
</dbReference>
<evidence type="ECO:0000256" key="1">
    <source>
        <dbReference type="ARBA" id="ARBA00022690"/>
    </source>
</evidence>
<keyword evidence="3" id="KW-0732">Signal</keyword>
<name>A0A1W7R985_9SCOR</name>
<dbReference type="SUPFAM" id="SSF57567">
    <property type="entry name" value="Serine protease inhibitors"/>
    <property type="match status" value="1"/>
</dbReference>
<feature type="chain" id="PRO_5012958659" evidence="3">
    <location>
        <begin position="31"/>
        <end position="95"/>
    </location>
</feature>
<accession>A0A1W7R985</accession>
<evidence type="ECO:0000313" key="5">
    <source>
        <dbReference type="EMBL" id="JAV47713.1"/>
    </source>
</evidence>
<dbReference type="GO" id="GO:0030414">
    <property type="term" value="F:peptidase inhibitor activity"/>
    <property type="evidence" value="ECO:0007669"/>
    <property type="project" value="UniProtKB-KW"/>
</dbReference>
<evidence type="ECO:0000256" key="3">
    <source>
        <dbReference type="SAM" id="SignalP"/>
    </source>
</evidence>
<dbReference type="InterPro" id="IPR036084">
    <property type="entry name" value="Ser_inhib-like_sf"/>
</dbReference>
<dbReference type="Pfam" id="PF01826">
    <property type="entry name" value="TIL"/>
    <property type="match status" value="1"/>
</dbReference>
<reference evidence="5" key="1">
    <citation type="submission" date="2016-11" db="EMBL/GenBank/DDBJ databases">
        <title>Venom-gland transcriptomics and venom proteomics of the black-back scorpion (Hadrurus spadix) reveal detectability challenges and an unexplored realm of animal toxin diversity.</title>
        <authorList>
            <person name="Rokyta D.R."/>
            <person name="Ward M.J."/>
        </authorList>
    </citation>
    <scope>NUCLEOTIDE SEQUENCE</scope>
    <source>
        <tissue evidence="5">Venom gland</tissue>
    </source>
</reference>
<evidence type="ECO:0000256" key="2">
    <source>
        <dbReference type="ARBA" id="ARBA00023157"/>
    </source>
</evidence>
<dbReference type="CDD" id="cd19941">
    <property type="entry name" value="TIL"/>
    <property type="match status" value="1"/>
</dbReference>
<organism evidence="5">
    <name type="scientific">Hadrurus spadix</name>
    <dbReference type="NCBI Taxonomy" id="141984"/>
    <lineage>
        <taxon>Eukaryota</taxon>
        <taxon>Metazoa</taxon>
        <taxon>Ecdysozoa</taxon>
        <taxon>Arthropoda</taxon>
        <taxon>Chelicerata</taxon>
        <taxon>Arachnida</taxon>
        <taxon>Scorpiones</taxon>
        <taxon>Iurida</taxon>
        <taxon>Iuroidea</taxon>
        <taxon>Hadrurus</taxon>
    </lineage>
</organism>
<feature type="domain" description="TIL" evidence="4">
    <location>
        <begin position="41"/>
        <end position="95"/>
    </location>
</feature>
<protein>
    <submittedName>
        <fullName evidence="5">Venom protein</fullName>
    </submittedName>
</protein>
<feature type="signal peptide" evidence="3">
    <location>
        <begin position="1"/>
        <end position="30"/>
    </location>
</feature>
<keyword evidence="1" id="KW-0646">Protease inhibitor</keyword>
<dbReference type="PANTHER" id="PTHR23259:SF70">
    <property type="entry name" value="ACCESSORY GLAND PROTEIN ACP62F-RELATED"/>
    <property type="match status" value="1"/>
</dbReference>
<proteinExistence type="predicted"/>
<sequence>MKFLSLKMNQTSTYCFALLIFFSSLYLCHAERNIPLFRCDSPGEIFQNCGTACPLTCDNYQNPPKYCTRNCVFGCFCKKGLVRNKSGICVSTSEC</sequence>